<evidence type="ECO:0000256" key="1">
    <source>
        <dbReference type="SAM" id="Phobius"/>
    </source>
</evidence>
<evidence type="ECO:0000313" key="2">
    <source>
        <dbReference type="EMBL" id="KAH7289489.1"/>
    </source>
</evidence>
<gene>
    <name evidence="2" type="ORF">KP509_30G004700</name>
</gene>
<keyword evidence="1" id="KW-0472">Membrane</keyword>
<dbReference type="EMBL" id="CM035435">
    <property type="protein sequence ID" value="KAH7289489.1"/>
    <property type="molecule type" value="Genomic_DNA"/>
</dbReference>
<keyword evidence="1" id="KW-0812">Transmembrane</keyword>
<keyword evidence="1" id="KW-1133">Transmembrane helix</keyword>
<name>A0A8T2QZF4_CERRI</name>
<evidence type="ECO:0000313" key="3">
    <source>
        <dbReference type="Proteomes" id="UP000825935"/>
    </source>
</evidence>
<keyword evidence="3" id="KW-1185">Reference proteome</keyword>
<feature type="transmembrane region" description="Helical" evidence="1">
    <location>
        <begin position="12"/>
        <end position="35"/>
    </location>
</feature>
<comment type="caution">
    <text evidence="2">The sequence shown here is derived from an EMBL/GenBank/DDBJ whole genome shotgun (WGS) entry which is preliminary data.</text>
</comment>
<sequence length="72" mass="8154">MQNMTKITRSTSPVSSFIWAGLIILVFLIFMILWIEGNYTVTEPVPPAMYANQNGQHRRLLAQTHGNLTNCC</sequence>
<dbReference type="Proteomes" id="UP000825935">
    <property type="component" value="Chromosome 30"/>
</dbReference>
<reference evidence="2" key="1">
    <citation type="submission" date="2021-08" db="EMBL/GenBank/DDBJ databases">
        <title>WGS assembly of Ceratopteris richardii.</title>
        <authorList>
            <person name="Marchant D.B."/>
            <person name="Chen G."/>
            <person name="Jenkins J."/>
            <person name="Shu S."/>
            <person name="Leebens-Mack J."/>
            <person name="Grimwood J."/>
            <person name="Schmutz J."/>
            <person name="Soltis P."/>
            <person name="Soltis D."/>
            <person name="Chen Z.-H."/>
        </authorList>
    </citation>
    <scope>NUCLEOTIDE SEQUENCE</scope>
    <source>
        <strain evidence="2">Whitten #5841</strain>
        <tissue evidence="2">Leaf</tissue>
    </source>
</reference>
<organism evidence="2 3">
    <name type="scientific">Ceratopteris richardii</name>
    <name type="common">Triangle waterfern</name>
    <dbReference type="NCBI Taxonomy" id="49495"/>
    <lineage>
        <taxon>Eukaryota</taxon>
        <taxon>Viridiplantae</taxon>
        <taxon>Streptophyta</taxon>
        <taxon>Embryophyta</taxon>
        <taxon>Tracheophyta</taxon>
        <taxon>Polypodiopsida</taxon>
        <taxon>Polypodiidae</taxon>
        <taxon>Polypodiales</taxon>
        <taxon>Pteridineae</taxon>
        <taxon>Pteridaceae</taxon>
        <taxon>Parkerioideae</taxon>
        <taxon>Ceratopteris</taxon>
    </lineage>
</organism>
<accession>A0A8T2QZF4</accession>
<proteinExistence type="predicted"/>
<protein>
    <submittedName>
        <fullName evidence="2">Uncharacterized protein</fullName>
    </submittedName>
</protein>
<dbReference type="AlphaFoldDB" id="A0A8T2QZF4"/>